<name>A0A812IMP5_SYMPI</name>
<proteinExistence type="predicted"/>
<organism evidence="1 2">
    <name type="scientific">Symbiodinium pilosum</name>
    <name type="common">Dinoflagellate</name>
    <dbReference type="NCBI Taxonomy" id="2952"/>
    <lineage>
        <taxon>Eukaryota</taxon>
        <taxon>Sar</taxon>
        <taxon>Alveolata</taxon>
        <taxon>Dinophyceae</taxon>
        <taxon>Suessiales</taxon>
        <taxon>Symbiodiniaceae</taxon>
        <taxon>Symbiodinium</taxon>
    </lineage>
</organism>
<comment type="caution">
    <text evidence="1">The sequence shown here is derived from an EMBL/GenBank/DDBJ whole genome shotgun (WGS) entry which is preliminary data.</text>
</comment>
<evidence type="ECO:0000313" key="2">
    <source>
        <dbReference type="Proteomes" id="UP000649617"/>
    </source>
</evidence>
<sequence length="55" mass="5650">MSATQWPAMAGIPRKRPSKRTLTGCRATACTACTWPSGTSAAPGATSQSLLPVIC</sequence>
<dbReference type="Proteomes" id="UP000649617">
    <property type="component" value="Unassembled WGS sequence"/>
</dbReference>
<keyword evidence="2" id="KW-1185">Reference proteome</keyword>
<evidence type="ECO:0000313" key="1">
    <source>
        <dbReference type="EMBL" id="CAE7160344.1"/>
    </source>
</evidence>
<protein>
    <submittedName>
        <fullName evidence="1">Uncharacterized protein</fullName>
    </submittedName>
</protein>
<dbReference type="EMBL" id="CAJNIZ010000370">
    <property type="protein sequence ID" value="CAE7160344.1"/>
    <property type="molecule type" value="Genomic_DNA"/>
</dbReference>
<gene>
    <name evidence="1" type="ORF">SPIL2461_LOCUS493</name>
</gene>
<dbReference type="AlphaFoldDB" id="A0A812IMP5"/>
<accession>A0A812IMP5</accession>
<reference evidence="1" key="1">
    <citation type="submission" date="2021-02" db="EMBL/GenBank/DDBJ databases">
        <authorList>
            <person name="Dougan E. K."/>
            <person name="Rhodes N."/>
            <person name="Thang M."/>
            <person name="Chan C."/>
        </authorList>
    </citation>
    <scope>NUCLEOTIDE SEQUENCE</scope>
</reference>